<accession>A0A381XDK5</accession>
<feature type="transmembrane region" description="Helical" evidence="2">
    <location>
        <begin position="159"/>
        <end position="178"/>
    </location>
</feature>
<dbReference type="EMBL" id="UINC01014790">
    <property type="protein sequence ID" value="SVA62826.1"/>
    <property type="molecule type" value="Genomic_DNA"/>
</dbReference>
<feature type="transmembrane region" description="Helical" evidence="2">
    <location>
        <begin position="33"/>
        <end position="57"/>
    </location>
</feature>
<dbReference type="GO" id="GO:0080120">
    <property type="term" value="P:CAAX-box protein maturation"/>
    <property type="evidence" value="ECO:0007669"/>
    <property type="project" value="UniProtKB-ARBA"/>
</dbReference>
<evidence type="ECO:0000256" key="2">
    <source>
        <dbReference type="SAM" id="Phobius"/>
    </source>
</evidence>
<feature type="domain" description="CAAX prenyl protease 2/Lysostaphin resistance protein A-like" evidence="3">
    <location>
        <begin position="163"/>
        <end position="250"/>
    </location>
</feature>
<proteinExistence type="predicted"/>
<feature type="transmembrane region" description="Helical" evidence="2">
    <location>
        <begin position="238"/>
        <end position="260"/>
    </location>
</feature>
<evidence type="ECO:0000313" key="4">
    <source>
        <dbReference type="EMBL" id="SVA62826.1"/>
    </source>
</evidence>
<feature type="transmembrane region" description="Helical" evidence="2">
    <location>
        <begin position="63"/>
        <end position="87"/>
    </location>
</feature>
<organism evidence="4">
    <name type="scientific">marine metagenome</name>
    <dbReference type="NCBI Taxonomy" id="408172"/>
    <lineage>
        <taxon>unclassified sequences</taxon>
        <taxon>metagenomes</taxon>
        <taxon>ecological metagenomes</taxon>
    </lineage>
</organism>
<dbReference type="PANTHER" id="PTHR36435:SF1">
    <property type="entry name" value="CAAX AMINO TERMINAL PROTEASE FAMILY PROTEIN"/>
    <property type="match status" value="1"/>
</dbReference>
<keyword evidence="2" id="KW-0812">Transmembrane</keyword>
<dbReference type="PANTHER" id="PTHR36435">
    <property type="entry name" value="SLR1288 PROTEIN"/>
    <property type="match status" value="1"/>
</dbReference>
<evidence type="ECO:0000259" key="3">
    <source>
        <dbReference type="Pfam" id="PF02517"/>
    </source>
</evidence>
<reference evidence="4" key="1">
    <citation type="submission" date="2018-05" db="EMBL/GenBank/DDBJ databases">
        <authorList>
            <person name="Lanie J.A."/>
            <person name="Ng W.-L."/>
            <person name="Kazmierczak K.M."/>
            <person name="Andrzejewski T.M."/>
            <person name="Davidsen T.M."/>
            <person name="Wayne K.J."/>
            <person name="Tettelin H."/>
            <person name="Glass J.I."/>
            <person name="Rusch D."/>
            <person name="Podicherti R."/>
            <person name="Tsui H.-C.T."/>
            <person name="Winkler M.E."/>
        </authorList>
    </citation>
    <scope>NUCLEOTIDE SEQUENCE</scope>
</reference>
<sequence>MDGATPEENSTGRASGAIPEEGSTGHPWGVGHVVAGVVIGTVASVVAAGIIFTAGGYEEADVLPLSMVAVMQAALWIGLLGVPLWLVAARGVRWADLGWSGGGRDVFFRRSLARRDCWQGLGIGVVTQVAVVPAIYVPILLLTDDLDVSGPARELVDKATGSGVLLLVLSVVVGAPIVEELFFRGLTLRALEARMRPRVALVVSALVFGAVHLQVLQFPALVAIGLVCGWLAQRDGRLGRAIWAHLGFNGVTVLMLLVAVPAG</sequence>
<keyword evidence="2" id="KW-1133">Transmembrane helix</keyword>
<feature type="transmembrane region" description="Helical" evidence="2">
    <location>
        <begin position="117"/>
        <end position="139"/>
    </location>
</feature>
<evidence type="ECO:0000256" key="1">
    <source>
        <dbReference type="SAM" id="MobiDB-lite"/>
    </source>
</evidence>
<dbReference type="Pfam" id="PF02517">
    <property type="entry name" value="Rce1-like"/>
    <property type="match status" value="1"/>
</dbReference>
<dbReference type="GO" id="GO:0004175">
    <property type="term" value="F:endopeptidase activity"/>
    <property type="evidence" value="ECO:0007669"/>
    <property type="project" value="UniProtKB-ARBA"/>
</dbReference>
<feature type="region of interest" description="Disordered" evidence="1">
    <location>
        <begin position="1"/>
        <end position="25"/>
    </location>
</feature>
<keyword evidence="2" id="KW-0472">Membrane</keyword>
<dbReference type="InterPro" id="IPR003675">
    <property type="entry name" value="Rce1/LyrA-like_dom"/>
</dbReference>
<dbReference type="InterPro" id="IPR052710">
    <property type="entry name" value="CAAX_protease"/>
</dbReference>
<name>A0A381XDK5_9ZZZZ</name>
<protein>
    <recommendedName>
        <fullName evidence="3">CAAX prenyl protease 2/Lysostaphin resistance protein A-like domain-containing protein</fullName>
    </recommendedName>
</protein>
<dbReference type="AlphaFoldDB" id="A0A381XDK5"/>
<feature type="transmembrane region" description="Helical" evidence="2">
    <location>
        <begin position="199"/>
        <end position="232"/>
    </location>
</feature>
<gene>
    <name evidence="4" type="ORF">METZ01_LOCUS115680</name>
</gene>